<dbReference type="GeneID" id="26648376"/>
<name>A0A0K2FIB5_9CAUD</name>
<sequence>MSAENSGGLVNYYLVEVKHPQREEQPPYQAECEDIIEALELNFDEANIFKEIWRTARARQGTKKEGNTVLRAAQKIAHYASRILKRAQRNA</sequence>
<protein>
    <recommendedName>
        <fullName evidence="3">3'-phosphatase, 5'-polynucleotide kinase</fullName>
    </recommendedName>
</protein>
<evidence type="ECO:0000313" key="1">
    <source>
        <dbReference type="EMBL" id="ALA45515.1"/>
    </source>
</evidence>
<accession>A0A0K2FIB5</accession>
<dbReference type="EMBL" id="KT321317">
    <property type="protein sequence ID" value="ALA45515.1"/>
    <property type="molecule type" value="Genomic_DNA"/>
</dbReference>
<dbReference type="OrthoDB" id="10070at10239"/>
<reference evidence="1" key="1">
    <citation type="submission" date="2016-02" db="EMBL/GenBank/DDBJ databases">
        <authorList>
            <person name="Zhao X."/>
        </authorList>
    </citation>
    <scope>NUCLEOTIDE SEQUENCE [LARGE SCALE GENOMIC DNA]</scope>
</reference>
<evidence type="ECO:0008006" key="3">
    <source>
        <dbReference type="Google" id="ProtNLM"/>
    </source>
</evidence>
<gene>
    <name evidence="1" type="ORF">ADP65_00046</name>
</gene>
<dbReference type="RefSeq" id="YP_009208698.1">
    <property type="nucleotide sequence ID" value="NC_028908.2"/>
</dbReference>
<evidence type="ECO:0000313" key="2">
    <source>
        <dbReference type="Proteomes" id="UP000203117"/>
    </source>
</evidence>
<keyword evidence="2" id="KW-1185">Reference proteome</keyword>
<organism evidence="1 2">
    <name type="scientific">Achromobacter phage phiAxp-3</name>
    <dbReference type="NCBI Taxonomy" id="1664247"/>
    <lineage>
        <taxon>Viruses</taxon>
        <taxon>Duplodnaviria</taxon>
        <taxon>Heunggongvirae</taxon>
        <taxon>Uroviricota</taxon>
        <taxon>Caudoviricetes</taxon>
        <taxon>Schitoviridae</taxon>
        <taxon>Rothmandenesvirinae</taxon>
        <taxon>Dongdastvirus</taxon>
        <taxon>Dongdastvirus Axp3</taxon>
    </lineage>
</organism>
<dbReference type="Proteomes" id="UP000203117">
    <property type="component" value="Segment"/>
</dbReference>
<proteinExistence type="predicted"/>
<dbReference type="KEGG" id="vg:26648376"/>